<dbReference type="Proteomes" id="UP000317178">
    <property type="component" value="Chromosome"/>
</dbReference>
<feature type="signal peptide" evidence="1">
    <location>
        <begin position="1"/>
        <end position="25"/>
    </location>
</feature>
<evidence type="ECO:0000256" key="1">
    <source>
        <dbReference type="SAM" id="SignalP"/>
    </source>
</evidence>
<feature type="chain" id="PRO_5021732408" evidence="1">
    <location>
        <begin position="26"/>
        <end position="271"/>
    </location>
</feature>
<evidence type="ECO:0000313" key="3">
    <source>
        <dbReference type="Proteomes" id="UP000317178"/>
    </source>
</evidence>
<keyword evidence="1" id="KW-0732">Signal</keyword>
<organism evidence="2 3">
    <name type="scientific">Polystyrenella longa</name>
    <dbReference type="NCBI Taxonomy" id="2528007"/>
    <lineage>
        <taxon>Bacteria</taxon>
        <taxon>Pseudomonadati</taxon>
        <taxon>Planctomycetota</taxon>
        <taxon>Planctomycetia</taxon>
        <taxon>Planctomycetales</taxon>
        <taxon>Planctomycetaceae</taxon>
        <taxon>Polystyrenella</taxon>
    </lineage>
</organism>
<dbReference type="AlphaFoldDB" id="A0A518CHL0"/>
<accession>A0A518CHL0</accession>
<gene>
    <name evidence="2" type="ORF">Pla110_04170</name>
</gene>
<name>A0A518CHL0_9PLAN</name>
<dbReference type="EMBL" id="CP036281">
    <property type="protein sequence ID" value="QDU78713.1"/>
    <property type="molecule type" value="Genomic_DNA"/>
</dbReference>
<evidence type="ECO:0000313" key="2">
    <source>
        <dbReference type="EMBL" id="QDU78713.1"/>
    </source>
</evidence>
<reference evidence="2 3" key="1">
    <citation type="submission" date="2019-02" db="EMBL/GenBank/DDBJ databases">
        <title>Deep-cultivation of Planctomycetes and their phenomic and genomic characterization uncovers novel biology.</title>
        <authorList>
            <person name="Wiegand S."/>
            <person name="Jogler M."/>
            <person name="Boedeker C."/>
            <person name="Pinto D."/>
            <person name="Vollmers J."/>
            <person name="Rivas-Marin E."/>
            <person name="Kohn T."/>
            <person name="Peeters S.H."/>
            <person name="Heuer A."/>
            <person name="Rast P."/>
            <person name="Oberbeckmann S."/>
            <person name="Bunk B."/>
            <person name="Jeske O."/>
            <person name="Meyerdierks A."/>
            <person name="Storesund J.E."/>
            <person name="Kallscheuer N."/>
            <person name="Luecker S."/>
            <person name="Lage O.M."/>
            <person name="Pohl T."/>
            <person name="Merkel B.J."/>
            <person name="Hornburger P."/>
            <person name="Mueller R.-W."/>
            <person name="Bruemmer F."/>
            <person name="Labrenz M."/>
            <person name="Spormann A.M."/>
            <person name="Op den Camp H."/>
            <person name="Overmann J."/>
            <person name="Amann R."/>
            <person name="Jetten M.S.M."/>
            <person name="Mascher T."/>
            <person name="Medema M.H."/>
            <person name="Devos D.P."/>
            <person name="Kaster A.-K."/>
            <person name="Ovreas L."/>
            <person name="Rohde M."/>
            <person name="Galperin M.Y."/>
            <person name="Jogler C."/>
        </authorList>
    </citation>
    <scope>NUCLEOTIDE SEQUENCE [LARGE SCALE GENOMIC DNA]</scope>
    <source>
        <strain evidence="2 3">Pla110</strain>
    </source>
</reference>
<dbReference type="KEGG" id="plon:Pla110_04170"/>
<keyword evidence="3" id="KW-1185">Reference proteome</keyword>
<proteinExistence type="predicted"/>
<protein>
    <submittedName>
        <fullName evidence="2">Uncharacterized protein</fullName>
    </submittedName>
</protein>
<sequence precursor="true">MPKFYRISTALICLLILSVPASVQAQGLIWSLPEDGTWARYEGTYNQTEIRSGVAEGNLVLEWIRELTIKSLGTEQAMYQGEETTCHWIEFKQVTGKPSEAGIDPGSYGVRIYKVLIPEEVIIGKVIDGQDILVDYIPIVKGYRQLSLFEEVEEIETPVFQVYPLVTLLRHYRKISEEGPASLSLKAGGFETTKYLGSLTTESPTNRTRNKGEFWRSPDVPFGIAQWSINVQKENKDREDGRGEFRLASEITENMSLVATGDGAQTELETP</sequence>